<evidence type="ECO:0000313" key="3">
    <source>
        <dbReference type="EMBL" id="SFQ43218.1"/>
    </source>
</evidence>
<dbReference type="AlphaFoldDB" id="A0A1I5YG91"/>
<protein>
    <submittedName>
        <fullName evidence="3">Heat induced stress protein YflT</fullName>
    </submittedName>
</protein>
<dbReference type="RefSeq" id="WP_092481001.1">
    <property type="nucleotide sequence ID" value="NZ_FOXW01000008.1"/>
</dbReference>
<dbReference type="InterPro" id="IPR025889">
    <property type="entry name" value="GSP17M-like_dom"/>
</dbReference>
<proteinExistence type="predicted"/>
<feature type="compositionally biased region" description="Polar residues" evidence="1">
    <location>
        <begin position="116"/>
        <end position="135"/>
    </location>
</feature>
<dbReference type="OrthoDB" id="2678178at2"/>
<evidence type="ECO:0000259" key="2">
    <source>
        <dbReference type="Pfam" id="PF11181"/>
    </source>
</evidence>
<name>A0A1I5YG91_9LACT</name>
<gene>
    <name evidence="3" type="ORF">SAMN04488506_1977</name>
</gene>
<accession>A0A1I5YG91</accession>
<feature type="compositionally biased region" description="Polar residues" evidence="1">
    <location>
        <begin position="248"/>
        <end position="263"/>
    </location>
</feature>
<evidence type="ECO:0000256" key="1">
    <source>
        <dbReference type="SAM" id="MobiDB-lite"/>
    </source>
</evidence>
<feature type="compositionally biased region" description="Basic and acidic residues" evidence="1">
    <location>
        <begin position="178"/>
        <end position="192"/>
    </location>
</feature>
<sequence>MGYKAIDGFLSAEEAVDKIKDLVDLGYDEKDITVLTKEENKEQLERRTSAKIDTVTKNEDKGMLDKIKETFGSSSSDEKDPLGAYDLDEPSRIEYNEVIYDNGFVLLVEDKTSFTMGRETQTTQPSENTSMTSGETGDFNENPGGVNPLIPGTGMDADNAITRSSNDIHASSKGTSDVQDKFNHTSDERNRDADEEVRDIENHEVTQANEKLNREGLTDNSVDSNTPGASIDPKIPPQSLEPMDIDSNPLQNDQTTASEYKDK</sequence>
<feature type="compositionally biased region" description="Polar residues" evidence="1">
    <location>
        <begin position="161"/>
        <end position="177"/>
    </location>
</feature>
<reference evidence="3 4" key="1">
    <citation type="submission" date="2016-10" db="EMBL/GenBank/DDBJ databases">
        <authorList>
            <person name="de Groot N.N."/>
        </authorList>
    </citation>
    <scope>NUCLEOTIDE SEQUENCE [LARGE SCALE GENOMIC DNA]</scope>
    <source>
        <strain evidence="3 4">DSM 20581</strain>
    </source>
</reference>
<feature type="region of interest" description="Disordered" evidence="1">
    <location>
        <begin position="116"/>
        <end position="263"/>
    </location>
</feature>
<keyword evidence="4" id="KW-1185">Reference proteome</keyword>
<dbReference type="STRING" id="82801.SAMN04488506_1977"/>
<feature type="domain" description="General stress protein 17M-like" evidence="2">
    <location>
        <begin position="6"/>
        <end position="90"/>
    </location>
</feature>
<organism evidence="3 4">
    <name type="scientific">Desemzia incerta</name>
    <dbReference type="NCBI Taxonomy" id="82801"/>
    <lineage>
        <taxon>Bacteria</taxon>
        <taxon>Bacillati</taxon>
        <taxon>Bacillota</taxon>
        <taxon>Bacilli</taxon>
        <taxon>Lactobacillales</taxon>
        <taxon>Carnobacteriaceae</taxon>
        <taxon>Desemzia</taxon>
    </lineage>
</organism>
<evidence type="ECO:0000313" key="4">
    <source>
        <dbReference type="Proteomes" id="UP000199136"/>
    </source>
</evidence>
<dbReference type="Pfam" id="PF11181">
    <property type="entry name" value="YflT"/>
    <property type="match status" value="1"/>
</dbReference>
<dbReference type="EMBL" id="FOXW01000008">
    <property type="protein sequence ID" value="SFQ43218.1"/>
    <property type="molecule type" value="Genomic_DNA"/>
</dbReference>
<dbReference type="Proteomes" id="UP000199136">
    <property type="component" value="Unassembled WGS sequence"/>
</dbReference>
<feature type="compositionally biased region" description="Polar residues" evidence="1">
    <location>
        <begin position="218"/>
        <end position="228"/>
    </location>
</feature>